<organism evidence="7 8">
    <name type="scientific">Gilvimarinus algae</name>
    <dbReference type="NCBI Taxonomy" id="3058037"/>
    <lineage>
        <taxon>Bacteria</taxon>
        <taxon>Pseudomonadati</taxon>
        <taxon>Pseudomonadota</taxon>
        <taxon>Gammaproteobacteria</taxon>
        <taxon>Cellvibrionales</taxon>
        <taxon>Cellvibrionaceae</taxon>
        <taxon>Gilvimarinus</taxon>
    </lineage>
</organism>
<feature type="transmembrane region" description="Helical" evidence="6">
    <location>
        <begin position="295"/>
        <end position="316"/>
    </location>
</feature>
<evidence type="ECO:0000256" key="5">
    <source>
        <dbReference type="ARBA" id="ARBA00023136"/>
    </source>
</evidence>
<feature type="transmembrane region" description="Helical" evidence="6">
    <location>
        <begin position="102"/>
        <end position="122"/>
    </location>
</feature>
<comment type="caution">
    <text evidence="7">The sequence shown here is derived from an EMBL/GenBank/DDBJ whole genome shotgun (WGS) entry which is preliminary data.</text>
</comment>
<evidence type="ECO:0000313" key="7">
    <source>
        <dbReference type="EMBL" id="MDO3381567.1"/>
    </source>
</evidence>
<name>A0ABT8TH05_9GAMM</name>
<feature type="transmembrane region" description="Helical" evidence="6">
    <location>
        <begin position="25"/>
        <end position="42"/>
    </location>
</feature>
<keyword evidence="4 6" id="KW-1133">Transmembrane helix</keyword>
<sequence length="326" mass="35801">MISAAKDSASERWQILREKLPWSRVKQVLTLIFFALVAYLLVNQASEIEWAKVWETLKQTSPVTLLIGLALGFACFCVYASYDLFGRYLLKLDVSVIKVWFAAWLSYAFNLNLSSLVGGVAFRYRLYSRLGIKASDVTRILGISIATNWLGYILLAGGLFVSGQINPPDSWAVGTLALQIIGAVFLVVVAAYVLLCWRATKREYQFKSVTVTLPRVNIALLQLLVACAHWTLMASVIYQFLADDVAFPTVFAVLLVSALAGVITHIPGGLGVLEAVFVALLAGQADKTTILAGLFAYRCVFYLAPLAVATPLYLMFEAATRHKKSA</sequence>
<comment type="subcellular location">
    <subcellularLocation>
        <location evidence="1">Cell membrane</location>
        <topology evidence="1">Multi-pass membrane protein</topology>
    </subcellularLocation>
</comment>
<evidence type="ECO:0000256" key="2">
    <source>
        <dbReference type="ARBA" id="ARBA00022475"/>
    </source>
</evidence>
<keyword evidence="2" id="KW-1003">Cell membrane</keyword>
<proteinExistence type="predicted"/>
<evidence type="ECO:0000256" key="3">
    <source>
        <dbReference type="ARBA" id="ARBA00022692"/>
    </source>
</evidence>
<evidence type="ECO:0000256" key="4">
    <source>
        <dbReference type="ARBA" id="ARBA00022989"/>
    </source>
</evidence>
<dbReference type="InterPro" id="IPR022791">
    <property type="entry name" value="L-PG_synthase/AglD"/>
</dbReference>
<dbReference type="PANTHER" id="PTHR39087:SF2">
    <property type="entry name" value="UPF0104 MEMBRANE PROTEIN MJ1595"/>
    <property type="match status" value="1"/>
</dbReference>
<dbReference type="Proteomes" id="UP001168380">
    <property type="component" value="Unassembled WGS sequence"/>
</dbReference>
<gene>
    <name evidence="7" type="ORF">QWI16_05230</name>
</gene>
<feature type="transmembrane region" description="Helical" evidence="6">
    <location>
        <begin position="143"/>
        <end position="165"/>
    </location>
</feature>
<evidence type="ECO:0000256" key="6">
    <source>
        <dbReference type="SAM" id="Phobius"/>
    </source>
</evidence>
<feature type="transmembrane region" description="Helical" evidence="6">
    <location>
        <begin position="218"/>
        <end position="238"/>
    </location>
</feature>
<evidence type="ECO:0000313" key="8">
    <source>
        <dbReference type="Proteomes" id="UP001168380"/>
    </source>
</evidence>
<feature type="transmembrane region" description="Helical" evidence="6">
    <location>
        <begin position="63"/>
        <end position="82"/>
    </location>
</feature>
<keyword evidence="5 6" id="KW-0472">Membrane</keyword>
<dbReference type="EMBL" id="JAULRT010000035">
    <property type="protein sequence ID" value="MDO3381567.1"/>
    <property type="molecule type" value="Genomic_DNA"/>
</dbReference>
<accession>A0ABT8TH05</accession>
<feature type="transmembrane region" description="Helical" evidence="6">
    <location>
        <begin position="171"/>
        <end position="197"/>
    </location>
</feature>
<dbReference type="PANTHER" id="PTHR39087">
    <property type="entry name" value="UPF0104 MEMBRANE PROTEIN MJ1595"/>
    <property type="match status" value="1"/>
</dbReference>
<feature type="transmembrane region" description="Helical" evidence="6">
    <location>
        <begin position="250"/>
        <end position="283"/>
    </location>
</feature>
<evidence type="ECO:0000256" key="1">
    <source>
        <dbReference type="ARBA" id="ARBA00004651"/>
    </source>
</evidence>
<keyword evidence="3 6" id="KW-0812">Transmembrane</keyword>
<protein>
    <submittedName>
        <fullName evidence="7">Lysylphosphatidylglycerol synthase domain-containing protein</fullName>
    </submittedName>
</protein>
<reference evidence="7" key="1">
    <citation type="submission" date="2023-07" db="EMBL/GenBank/DDBJ databases">
        <title>Gilvimarinus algae sp. nov., isolated from the surface of Kelp.</title>
        <authorList>
            <person name="Sun Y.Y."/>
            <person name="Gong Y."/>
            <person name="Du Z.J."/>
        </authorList>
    </citation>
    <scope>NUCLEOTIDE SEQUENCE</scope>
    <source>
        <strain evidence="7">SDUM040014</strain>
    </source>
</reference>
<keyword evidence="8" id="KW-1185">Reference proteome</keyword>
<dbReference type="Pfam" id="PF03706">
    <property type="entry name" value="LPG_synthase_TM"/>
    <property type="match status" value="1"/>
</dbReference>